<keyword evidence="10" id="KW-1185">Reference proteome</keyword>
<evidence type="ECO:0000256" key="3">
    <source>
        <dbReference type="ARBA" id="ARBA00022833"/>
    </source>
</evidence>
<evidence type="ECO:0000256" key="8">
    <source>
        <dbReference type="PIRSR" id="PIRSR602481-2"/>
    </source>
</evidence>
<dbReference type="Gene3D" id="3.30.1490.190">
    <property type="match status" value="1"/>
</dbReference>
<dbReference type="Gene3D" id="1.10.10.10">
    <property type="entry name" value="Winged helix-like DNA-binding domain superfamily/Winged helix DNA-binding domain"/>
    <property type="match status" value="1"/>
</dbReference>
<name>A0A3N1X591_9FIRM</name>
<dbReference type="CDD" id="cd07153">
    <property type="entry name" value="Fur_like"/>
    <property type="match status" value="1"/>
</dbReference>
<evidence type="ECO:0000256" key="6">
    <source>
        <dbReference type="ARBA" id="ARBA00023163"/>
    </source>
</evidence>
<comment type="caution">
    <text evidence="9">The sequence shown here is derived from an EMBL/GenBank/DDBJ whole genome shotgun (WGS) entry which is preliminary data.</text>
</comment>
<accession>A0A3N1X591</accession>
<dbReference type="Proteomes" id="UP000273083">
    <property type="component" value="Unassembled WGS sequence"/>
</dbReference>
<dbReference type="InterPro" id="IPR002481">
    <property type="entry name" value="FUR"/>
</dbReference>
<feature type="binding site" evidence="8">
    <location>
        <position position="83"/>
    </location>
    <ligand>
        <name>Fe cation</name>
        <dbReference type="ChEBI" id="CHEBI:24875"/>
    </ligand>
</feature>
<protein>
    <submittedName>
        <fullName evidence="9">Fur family ferric uptake transcriptional regulator</fullName>
    </submittedName>
</protein>
<dbReference type="InterPro" id="IPR036390">
    <property type="entry name" value="WH_DNA-bd_sf"/>
</dbReference>
<dbReference type="SUPFAM" id="SSF46785">
    <property type="entry name" value="Winged helix' DNA-binding domain"/>
    <property type="match status" value="1"/>
</dbReference>
<comment type="similarity">
    <text evidence="1">Belongs to the Fur family.</text>
</comment>
<evidence type="ECO:0000256" key="4">
    <source>
        <dbReference type="ARBA" id="ARBA00023015"/>
    </source>
</evidence>
<dbReference type="GO" id="GO:0008270">
    <property type="term" value="F:zinc ion binding"/>
    <property type="evidence" value="ECO:0007669"/>
    <property type="project" value="TreeGrafter"/>
</dbReference>
<dbReference type="AlphaFoldDB" id="A0A3N1X591"/>
<evidence type="ECO:0000313" key="10">
    <source>
        <dbReference type="Proteomes" id="UP000273083"/>
    </source>
</evidence>
<dbReference type="PANTHER" id="PTHR33202:SF7">
    <property type="entry name" value="FERRIC UPTAKE REGULATION PROTEIN"/>
    <property type="match status" value="1"/>
</dbReference>
<keyword evidence="7" id="KW-0479">Metal-binding</keyword>
<evidence type="ECO:0000256" key="5">
    <source>
        <dbReference type="ARBA" id="ARBA00023125"/>
    </source>
</evidence>
<gene>
    <name evidence="9" type="ORF">EDD66_11820</name>
</gene>
<keyword evidence="6" id="KW-0804">Transcription</keyword>
<keyword evidence="2" id="KW-0678">Repressor</keyword>
<dbReference type="GO" id="GO:0000976">
    <property type="term" value="F:transcription cis-regulatory region binding"/>
    <property type="evidence" value="ECO:0007669"/>
    <property type="project" value="TreeGrafter"/>
</dbReference>
<dbReference type="InterPro" id="IPR036388">
    <property type="entry name" value="WH-like_DNA-bd_sf"/>
</dbReference>
<evidence type="ECO:0000256" key="1">
    <source>
        <dbReference type="ARBA" id="ARBA00007957"/>
    </source>
</evidence>
<comment type="cofactor">
    <cofactor evidence="7">
        <name>Zn(2+)</name>
        <dbReference type="ChEBI" id="CHEBI:29105"/>
    </cofactor>
    <text evidence="7">Binds 1 zinc ion per subunit.</text>
</comment>
<dbReference type="RefSeq" id="WP_123610939.1">
    <property type="nucleotide sequence ID" value="NZ_RJVG01000018.1"/>
</dbReference>
<dbReference type="EMBL" id="RJVG01000018">
    <property type="protein sequence ID" value="ROR21940.1"/>
    <property type="molecule type" value="Genomic_DNA"/>
</dbReference>
<feature type="binding site" evidence="7">
    <location>
        <position position="132"/>
    </location>
    <ligand>
        <name>Zn(2+)</name>
        <dbReference type="ChEBI" id="CHEBI:29105"/>
    </ligand>
</feature>
<evidence type="ECO:0000256" key="7">
    <source>
        <dbReference type="PIRSR" id="PIRSR602481-1"/>
    </source>
</evidence>
<feature type="binding site" evidence="7">
    <location>
        <position position="92"/>
    </location>
    <ligand>
        <name>Zn(2+)</name>
        <dbReference type="ChEBI" id="CHEBI:29105"/>
    </ligand>
</feature>
<keyword evidence="4" id="KW-0805">Transcription regulation</keyword>
<feature type="binding site" evidence="8">
    <location>
        <position position="121"/>
    </location>
    <ligand>
        <name>Fe cation</name>
        <dbReference type="ChEBI" id="CHEBI:24875"/>
    </ligand>
</feature>
<dbReference type="OrthoDB" id="8659436at2"/>
<sequence>MEKEILKSVELKNTKKRQIILSILEKAHKPLTAEEIYAQTIGQTRMSFSTVYRSLGALTEKQILMKELMQDGKTYYQFNNNNHKHLLVCSICGEIIPIDDCPLHKLENDLVSKTGYIITGHSLEFNGICPKCTEKF</sequence>
<reference evidence="9 10" key="1">
    <citation type="submission" date="2018-11" db="EMBL/GenBank/DDBJ databases">
        <title>Genomic Encyclopedia of Type Strains, Phase IV (KMG-IV): sequencing the most valuable type-strain genomes for metagenomic binning, comparative biology and taxonomic classification.</title>
        <authorList>
            <person name="Goeker M."/>
        </authorList>
    </citation>
    <scope>NUCLEOTIDE SEQUENCE [LARGE SCALE GENOMIC DNA]</scope>
    <source>
        <strain evidence="9 10">DSM 26537</strain>
    </source>
</reference>
<dbReference type="PANTHER" id="PTHR33202">
    <property type="entry name" value="ZINC UPTAKE REGULATION PROTEIN"/>
    <property type="match status" value="1"/>
</dbReference>
<proteinExistence type="inferred from homology"/>
<keyword evidence="5" id="KW-0238">DNA-binding</keyword>
<dbReference type="GO" id="GO:0003700">
    <property type="term" value="F:DNA-binding transcription factor activity"/>
    <property type="evidence" value="ECO:0007669"/>
    <property type="project" value="InterPro"/>
</dbReference>
<organism evidence="9 10">
    <name type="scientific">Mobilisporobacter senegalensis</name>
    <dbReference type="NCBI Taxonomy" id="1329262"/>
    <lineage>
        <taxon>Bacteria</taxon>
        <taxon>Bacillati</taxon>
        <taxon>Bacillota</taxon>
        <taxon>Clostridia</taxon>
        <taxon>Lachnospirales</taxon>
        <taxon>Lachnospiraceae</taxon>
        <taxon>Mobilisporobacter</taxon>
    </lineage>
</organism>
<dbReference type="Pfam" id="PF01475">
    <property type="entry name" value="FUR"/>
    <property type="match status" value="1"/>
</dbReference>
<feature type="binding site" evidence="7">
    <location>
        <position position="89"/>
    </location>
    <ligand>
        <name>Zn(2+)</name>
        <dbReference type="ChEBI" id="CHEBI:29105"/>
    </ligand>
</feature>
<dbReference type="GO" id="GO:0045892">
    <property type="term" value="P:negative regulation of DNA-templated transcription"/>
    <property type="evidence" value="ECO:0007669"/>
    <property type="project" value="TreeGrafter"/>
</dbReference>
<feature type="binding site" evidence="7">
    <location>
        <position position="129"/>
    </location>
    <ligand>
        <name>Zn(2+)</name>
        <dbReference type="ChEBI" id="CHEBI:29105"/>
    </ligand>
</feature>
<keyword evidence="3 7" id="KW-0862">Zinc</keyword>
<comment type="cofactor">
    <cofactor evidence="8">
        <name>Mn(2+)</name>
        <dbReference type="ChEBI" id="CHEBI:29035"/>
    </cofactor>
    <cofactor evidence="8">
        <name>Fe(2+)</name>
        <dbReference type="ChEBI" id="CHEBI:29033"/>
    </cofactor>
    <text evidence="8">Binds 1 Mn(2+) or Fe(2+) ion per subunit.</text>
</comment>
<evidence type="ECO:0000256" key="2">
    <source>
        <dbReference type="ARBA" id="ARBA00022491"/>
    </source>
</evidence>
<keyword evidence="8" id="KW-0408">Iron</keyword>
<evidence type="ECO:0000313" key="9">
    <source>
        <dbReference type="EMBL" id="ROR21940.1"/>
    </source>
</evidence>
<dbReference type="InterPro" id="IPR043135">
    <property type="entry name" value="Fur_C"/>
</dbReference>
<dbReference type="GO" id="GO:1900376">
    <property type="term" value="P:regulation of secondary metabolite biosynthetic process"/>
    <property type="evidence" value="ECO:0007669"/>
    <property type="project" value="TreeGrafter"/>
</dbReference>